<protein>
    <submittedName>
        <fullName evidence="2">HNH endonuclease</fullName>
    </submittedName>
</protein>
<dbReference type="KEGG" id="gry:D7I44_00910"/>
<dbReference type="InterPro" id="IPR003870">
    <property type="entry name" value="DUF222"/>
</dbReference>
<keyword evidence="2" id="KW-0540">Nuclease</keyword>
<dbReference type="InterPro" id="IPR003615">
    <property type="entry name" value="HNH_nuc"/>
</dbReference>
<sequence>MIGGGSVTAVGEGLGAAFHRVEPSLPLRLPALTDDQLVGFAQDAEEVLRQAEAITLAVAREFDRRSDESLGEDSLARKLGAKKPWGAIETVTRTSAGDARARVLESRALAKLPVLEDAVSSGALSRAQAEVIGAPILKTVPVADPAAVDIACTELVELSAALPASAAADAARVWAAVLDPDGVEPVEKAAIEKRFLTLGPARNGLVKLTGLLPIEQAAAIRAVLDAHVNPRAGAEVRFTPSPDVLGDADPDDTKPLLTGTLDLPPVDTRSAKQKRADILHAVFTAAARAPQTPTMGGAHPTILVTTTKDELETGHGVAWVDGENEPISAHAAKRIADAGGYQEVDLSPTGEILNLGRTQRCFTPQQRRALAARDKGCIIPGCTTPARWCETHHLTPWKDGGKTNVINAALLCWWHHHLIDDGPYQLRTSKDGTPEIRWVYGSHASPWVPAIHRPAR</sequence>
<dbReference type="CDD" id="cd00085">
    <property type="entry name" value="HNHc"/>
    <property type="match status" value="1"/>
</dbReference>
<keyword evidence="2" id="KW-0255">Endonuclease</keyword>
<name>A0A387BUY0_9MICO</name>
<reference evidence="2 3" key="1">
    <citation type="submission" date="2018-09" db="EMBL/GenBank/DDBJ databases">
        <title>Genome sequencing of strain 2DFW10M-5.</title>
        <authorList>
            <person name="Heo J."/>
            <person name="Kim S.-J."/>
            <person name="Kwon S.-W."/>
        </authorList>
    </citation>
    <scope>NUCLEOTIDE SEQUENCE [LARGE SCALE GENOMIC DNA]</scope>
    <source>
        <strain evidence="2 3">2DFW10M-5</strain>
    </source>
</reference>
<evidence type="ECO:0000313" key="2">
    <source>
        <dbReference type="EMBL" id="AYG02231.1"/>
    </source>
</evidence>
<keyword evidence="2" id="KW-0378">Hydrolase</keyword>
<accession>A0A387BUY0</accession>
<gene>
    <name evidence="2" type="ORF">D7I44_00910</name>
</gene>
<proteinExistence type="predicted"/>
<dbReference type="SMART" id="SM00507">
    <property type="entry name" value="HNHc"/>
    <property type="match status" value="1"/>
</dbReference>
<dbReference type="AlphaFoldDB" id="A0A387BUY0"/>
<evidence type="ECO:0000313" key="3">
    <source>
        <dbReference type="Proteomes" id="UP000275069"/>
    </source>
</evidence>
<dbReference type="GO" id="GO:0004519">
    <property type="term" value="F:endonuclease activity"/>
    <property type="evidence" value="ECO:0007669"/>
    <property type="project" value="UniProtKB-KW"/>
</dbReference>
<dbReference type="EMBL" id="CP032624">
    <property type="protein sequence ID" value="AYG02231.1"/>
    <property type="molecule type" value="Genomic_DNA"/>
</dbReference>
<feature type="domain" description="HNH nuclease" evidence="1">
    <location>
        <begin position="365"/>
        <end position="418"/>
    </location>
</feature>
<dbReference type="Pfam" id="PF02720">
    <property type="entry name" value="DUF222"/>
    <property type="match status" value="1"/>
</dbReference>
<dbReference type="Proteomes" id="UP000275069">
    <property type="component" value="Chromosome"/>
</dbReference>
<dbReference type="OrthoDB" id="5177627at2"/>
<organism evidence="2 3">
    <name type="scientific">Gryllotalpicola protaetiae</name>
    <dbReference type="NCBI Taxonomy" id="2419771"/>
    <lineage>
        <taxon>Bacteria</taxon>
        <taxon>Bacillati</taxon>
        <taxon>Actinomycetota</taxon>
        <taxon>Actinomycetes</taxon>
        <taxon>Micrococcales</taxon>
        <taxon>Microbacteriaceae</taxon>
        <taxon>Gryllotalpicola</taxon>
    </lineage>
</organism>
<evidence type="ECO:0000259" key="1">
    <source>
        <dbReference type="SMART" id="SM00507"/>
    </source>
</evidence>
<keyword evidence="3" id="KW-1185">Reference proteome</keyword>